<gene>
    <name evidence="1" type="ORF">Pan181_14450</name>
</gene>
<name>A0A518AKJ5_9BACT</name>
<reference evidence="1 2" key="1">
    <citation type="submission" date="2019-02" db="EMBL/GenBank/DDBJ databases">
        <title>Deep-cultivation of Planctomycetes and their phenomic and genomic characterization uncovers novel biology.</title>
        <authorList>
            <person name="Wiegand S."/>
            <person name="Jogler M."/>
            <person name="Boedeker C."/>
            <person name="Pinto D."/>
            <person name="Vollmers J."/>
            <person name="Rivas-Marin E."/>
            <person name="Kohn T."/>
            <person name="Peeters S.H."/>
            <person name="Heuer A."/>
            <person name="Rast P."/>
            <person name="Oberbeckmann S."/>
            <person name="Bunk B."/>
            <person name="Jeske O."/>
            <person name="Meyerdierks A."/>
            <person name="Storesund J.E."/>
            <person name="Kallscheuer N."/>
            <person name="Luecker S."/>
            <person name="Lage O.M."/>
            <person name="Pohl T."/>
            <person name="Merkel B.J."/>
            <person name="Hornburger P."/>
            <person name="Mueller R.-W."/>
            <person name="Bruemmer F."/>
            <person name="Labrenz M."/>
            <person name="Spormann A.M."/>
            <person name="Op den Camp H."/>
            <person name="Overmann J."/>
            <person name="Amann R."/>
            <person name="Jetten M.S.M."/>
            <person name="Mascher T."/>
            <person name="Medema M.H."/>
            <person name="Devos D.P."/>
            <person name="Kaster A.-K."/>
            <person name="Ovreas L."/>
            <person name="Rohde M."/>
            <person name="Galperin M.Y."/>
            <person name="Jogler C."/>
        </authorList>
    </citation>
    <scope>NUCLEOTIDE SEQUENCE [LARGE SCALE GENOMIC DNA]</scope>
    <source>
        <strain evidence="1 2">Pan181</strain>
    </source>
</reference>
<protein>
    <submittedName>
        <fullName evidence="1">Uncharacterized protein</fullName>
    </submittedName>
</protein>
<dbReference type="EMBL" id="CP036278">
    <property type="protein sequence ID" value="QDU55258.1"/>
    <property type="molecule type" value="Genomic_DNA"/>
</dbReference>
<dbReference type="KEGG" id="amuc:Pan181_14450"/>
<sequence length="91" mass="9978">MAMCDFGRLGNGDDLNGSTRYFLTLSDLIKTRTKWIGTGDSDNKGLIILGERIGWPFDVLGELVKKSSFDIVFAVDNYGLSKRSAAATLDQ</sequence>
<proteinExistence type="predicted"/>
<evidence type="ECO:0000313" key="2">
    <source>
        <dbReference type="Proteomes" id="UP000315750"/>
    </source>
</evidence>
<keyword evidence="2" id="KW-1185">Reference proteome</keyword>
<dbReference type="AlphaFoldDB" id="A0A518AKJ5"/>
<organism evidence="1 2">
    <name type="scientific">Aeoliella mucimassa</name>
    <dbReference type="NCBI Taxonomy" id="2527972"/>
    <lineage>
        <taxon>Bacteria</taxon>
        <taxon>Pseudomonadati</taxon>
        <taxon>Planctomycetota</taxon>
        <taxon>Planctomycetia</taxon>
        <taxon>Pirellulales</taxon>
        <taxon>Lacipirellulaceae</taxon>
        <taxon>Aeoliella</taxon>
    </lineage>
</organism>
<dbReference type="Proteomes" id="UP000315750">
    <property type="component" value="Chromosome"/>
</dbReference>
<accession>A0A518AKJ5</accession>
<evidence type="ECO:0000313" key="1">
    <source>
        <dbReference type="EMBL" id="QDU55258.1"/>
    </source>
</evidence>